<organism evidence="8 9">
    <name type="scientific">Massilimicrobiota timonensis</name>
    <dbReference type="NCBI Taxonomy" id="1776392"/>
    <lineage>
        <taxon>Bacteria</taxon>
        <taxon>Bacillati</taxon>
        <taxon>Bacillota</taxon>
        <taxon>Erysipelotrichia</taxon>
        <taxon>Erysipelotrichales</taxon>
        <taxon>Erysipelotrichaceae</taxon>
        <taxon>Massilimicrobiota</taxon>
    </lineage>
</organism>
<name>A0A1Y4SSK8_9FIRM</name>
<evidence type="ECO:0000256" key="6">
    <source>
        <dbReference type="ARBA" id="ARBA00023316"/>
    </source>
</evidence>
<comment type="similarity">
    <text evidence="7">Belongs to the aspartate/glutamate racemases family.</text>
</comment>
<dbReference type="Gene3D" id="3.40.50.1860">
    <property type="match status" value="2"/>
</dbReference>
<evidence type="ECO:0000256" key="7">
    <source>
        <dbReference type="HAMAP-Rule" id="MF_00258"/>
    </source>
</evidence>
<evidence type="ECO:0000313" key="9">
    <source>
        <dbReference type="Proteomes" id="UP000195305"/>
    </source>
</evidence>
<proteinExistence type="inferred from homology"/>
<comment type="catalytic activity">
    <reaction evidence="1 7">
        <text>L-glutamate = D-glutamate</text>
        <dbReference type="Rhea" id="RHEA:12813"/>
        <dbReference type="ChEBI" id="CHEBI:29985"/>
        <dbReference type="ChEBI" id="CHEBI:29986"/>
        <dbReference type="EC" id="5.1.1.3"/>
    </reaction>
</comment>
<dbReference type="InterPro" id="IPR015942">
    <property type="entry name" value="Asp/Glu/hydantoin_racemase"/>
</dbReference>
<keyword evidence="3 7" id="KW-0133">Cell shape</keyword>
<dbReference type="PANTHER" id="PTHR21198">
    <property type="entry name" value="GLUTAMATE RACEMASE"/>
    <property type="match status" value="1"/>
</dbReference>
<dbReference type="GO" id="GO:0071555">
    <property type="term" value="P:cell wall organization"/>
    <property type="evidence" value="ECO:0007669"/>
    <property type="project" value="UniProtKB-KW"/>
</dbReference>
<feature type="binding site" evidence="7">
    <location>
        <begin position="182"/>
        <end position="183"/>
    </location>
    <ligand>
        <name>substrate</name>
    </ligand>
</feature>
<dbReference type="InterPro" id="IPR033134">
    <property type="entry name" value="Asp/Glu_racemase_AS_2"/>
</dbReference>
<evidence type="ECO:0000256" key="1">
    <source>
        <dbReference type="ARBA" id="ARBA00001602"/>
    </source>
</evidence>
<dbReference type="RefSeq" id="WP_087359461.1">
    <property type="nucleotide sequence ID" value="NZ_NFLJ01000039.1"/>
</dbReference>
<keyword evidence="9" id="KW-1185">Reference proteome</keyword>
<dbReference type="GO" id="GO:0008360">
    <property type="term" value="P:regulation of cell shape"/>
    <property type="evidence" value="ECO:0007669"/>
    <property type="project" value="UniProtKB-KW"/>
</dbReference>
<dbReference type="InterPro" id="IPR004391">
    <property type="entry name" value="Glu_race"/>
</dbReference>
<dbReference type="InterPro" id="IPR001920">
    <property type="entry name" value="Asp/Glu_race"/>
</dbReference>
<accession>A0A1Y4SSK8</accession>
<dbReference type="Proteomes" id="UP000195305">
    <property type="component" value="Unassembled WGS sequence"/>
</dbReference>
<dbReference type="GO" id="GO:0008881">
    <property type="term" value="F:glutamate racemase activity"/>
    <property type="evidence" value="ECO:0007669"/>
    <property type="project" value="UniProtKB-UniRule"/>
</dbReference>
<feature type="active site" description="Proton donor/acceptor" evidence="7">
    <location>
        <position position="72"/>
    </location>
</feature>
<dbReference type="PROSITE" id="PS00924">
    <property type="entry name" value="ASP_GLU_RACEMASE_2"/>
    <property type="match status" value="1"/>
</dbReference>
<gene>
    <name evidence="7" type="primary">murI</name>
    <name evidence="8" type="ORF">B5E75_11775</name>
</gene>
<dbReference type="GO" id="GO:0009252">
    <property type="term" value="P:peptidoglycan biosynthetic process"/>
    <property type="evidence" value="ECO:0007669"/>
    <property type="project" value="UniProtKB-UniRule"/>
</dbReference>
<evidence type="ECO:0000256" key="3">
    <source>
        <dbReference type="ARBA" id="ARBA00022960"/>
    </source>
</evidence>
<dbReference type="Pfam" id="PF01177">
    <property type="entry name" value="Asp_Glu_race"/>
    <property type="match status" value="1"/>
</dbReference>
<feature type="active site" description="Proton donor/acceptor" evidence="7">
    <location>
        <position position="181"/>
    </location>
</feature>
<comment type="function">
    <text evidence="7">Provides the (R)-glutamate required for cell wall biosynthesis.</text>
</comment>
<comment type="pathway">
    <text evidence="7">Cell wall biogenesis; peptidoglycan biosynthesis.</text>
</comment>
<evidence type="ECO:0000256" key="2">
    <source>
        <dbReference type="ARBA" id="ARBA00013090"/>
    </source>
</evidence>
<protein>
    <recommendedName>
        <fullName evidence="2 7">Glutamate racemase</fullName>
        <ecNumber evidence="2 7">5.1.1.3</ecNumber>
    </recommendedName>
</protein>
<sequence length="261" mass="29588">MDNPIGVFDSGVGGLTVLDYMLHQFPQENMIYIGDNAHCPYGDKTKAQLLEYTKRICDYFVSQNVKMIILACNTTSANVLEELQNLYKGIPIVGVIHSTVHEFLARHHQRVLVIATQATIHSHKYRQMILQYNPDTVVYELATPQLVPVIESGQYKAGVHDLLNQYLSAYKKQVDAIILGCTHYPVLLNQIQEVFPNVDYISSSASICQEVASYLKNHQLENQSSCTGNIQIYTTGDPQKFFQSSYGFFDFQNFIVKHLDL</sequence>
<keyword evidence="6 7" id="KW-0961">Cell wall biogenesis/degradation</keyword>
<evidence type="ECO:0000256" key="4">
    <source>
        <dbReference type="ARBA" id="ARBA00022984"/>
    </source>
</evidence>
<dbReference type="PANTHER" id="PTHR21198:SF3">
    <property type="entry name" value="GLUTAMATE RACEMASE"/>
    <property type="match status" value="1"/>
</dbReference>
<feature type="binding site" evidence="7">
    <location>
        <begin position="9"/>
        <end position="10"/>
    </location>
    <ligand>
        <name>substrate</name>
    </ligand>
</feature>
<dbReference type="AlphaFoldDB" id="A0A1Y4SSK8"/>
<evidence type="ECO:0000313" key="8">
    <source>
        <dbReference type="EMBL" id="OUQ32886.1"/>
    </source>
</evidence>
<dbReference type="SUPFAM" id="SSF53681">
    <property type="entry name" value="Aspartate/glutamate racemase"/>
    <property type="match status" value="2"/>
</dbReference>
<dbReference type="NCBIfam" id="TIGR00067">
    <property type="entry name" value="glut_race"/>
    <property type="match status" value="1"/>
</dbReference>
<comment type="caution">
    <text evidence="8">The sequence shown here is derived from an EMBL/GenBank/DDBJ whole genome shotgun (WGS) entry which is preliminary data.</text>
</comment>
<keyword evidence="5 7" id="KW-0413">Isomerase</keyword>
<feature type="binding site" evidence="7">
    <location>
        <begin position="41"/>
        <end position="42"/>
    </location>
    <ligand>
        <name>substrate</name>
    </ligand>
</feature>
<dbReference type="OrthoDB" id="9801055at2"/>
<feature type="binding site" evidence="7">
    <location>
        <begin position="73"/>
        <end position="74"/>
    </location>
    <ligand>
        <name>substrate</name>
    </ligand>
</feature>
<dbReference type="EC" id="5.1.1.3" evidence="2 7"/>
<keyword evidence="4 7" id="KW-0573">Peptidoglycan synthesis</keyword>
<dbReference type="FunFam" id="3.40.50.1860:FF:000001">
    <property type="entry name" value="Glutamate racemase"/>
    <property type="match status" value="1"/>
</dbReference>
<dbReference type="UniPathway" id="UPA00219"/>
<dbReference type="EMBL" id="NFLJ01000039">
    <property type="protein sequence ID" value="OUQ32886.1"/>
    <property type="molecule type" value="Genomic_DNA"/>
</dbReference>
<reference evidence="8 9" key="1">
    <citation type="journal article" date="2018" name="BMC Genomics">
        <title>Whole genome sequencing and function prediction of 133 gut anaerobes isolated from chicken caecum in pure cultures.</title>
        <authorList>
            <person name="Medvecky M."/>
            <person name="Cejkova D."/>
            <person name="Polansky O."/>
            <person name="Karasova D."/>
            <person name="Kubasova T."/>
            <person name="Cizek A."/>
            <person name="Rychlik I."/>
        </authorList>
    </citation>
    <scope>NUCLEOTIDE SEQUENCE [LARGE SCALE GENOMIC DNA]</scope>
    <source>
        <strain evidence="8 9">An13</strain>
    </source>
</reference>
<evidence type="ECO:0000256" key="5">
    <source>
        <dbReference type="ARBA" id="ARBA00023235"/>
    </source>
</evidence>
<dbReference type="HAMAP" id="MF_00258">
    <property type="entry name" value="Glu_racemase"/>
    <property type="match status" value="1"/>
</dbReference>